<dbReference type="AlphaFoldDB" id="A0A1H1ZE95"/>
<keyword evidence="8" id="KW-1185">Reference proteome</keyword>
<dbReference type="SUPFAM" id="SSF158682">
    <property type="entry name" value="TerB-like"/>
    <property type="match status" value="1"/>
</dbReference>
<evidence type="ECO:0000313" key="7">
    <source>
        <dbReference type="Proteomes" id="UP000245056"/>
    </source>
</evidence>
<sequence length="149" mass="16115">MLSWLKTNAALAREKLSTEVGKFKNKEFMEAVANSCAMVAAADGEVSSAEKMKMTGFINNSPELKVFNLTDVIKVFNDACGKFEFDFQIGQAEALKVISKIKGKDGAGRLLVRVACAIGASDGNFDDKEKAVCRLICLELGLPPADFEL</sequence>
<dbReference type="CDD" id="cd07176">
    <property type="entry name" value="terB"/>
    <property type="match status" value="1"/>
</dbReference>
<protein>
    <submittedName>
        <fullName evidence="2">Tellurite resistance TerB</fullName>
    </submittedName>
    <submittedName>
        <fullName evidence="5">Tellurite resistance protein TerB</fullName>
    </submittedName>
</protein>
<evidence type="ECO:0000313" key="6">
    <source>
        <dbReference type="Proteomes" id="UP000198481"/>
    </source>
</evidence>
<reference evidence="5 6" key="1">
    <citation type="submission" date="2016-10" db="EMBL/GenBank/DDBJ databases">
        <authorList>
            <person name="de Groot N.N."/>
        </authorList>
    </citation>
    <scope>NUCLEOTIDE SEQUENCE [LARGE SCALE GENOMIC DNA]</scope>
    <source>
        <strain evidence="5 6">LMG 26867</strain>
    </source>
</reference>
<dbReference type="STRING" id="1148509.SAMN05216222_3874"/>
<dbReference type="InterPro" id="IPR029024">
    <property type="entry name" value="TerB-like"/>
</dbReference>
<evidence type="ECO:0000313" key="3">
    <source>
        <dbReference type="EMBL" id="RLU07421.1"/>
    </source>
</evidence>
<dbReference type="OrthoDB" id="6543050at2"/>
<evidence type="ECO:0000259" key="1">
    <source>
        <dbReference type="Pfam" id="PF05099"/>
    </source>
</evidence>
<evidence type="ECO:0000313" key="5">
    <source>
        <dbReference type="EMBL" id="SDT31939.1"/>
    </source>
</evidence>
<dbReference type="Proteomes" id="UP000245056">
    <property type="component" value="Unassembled WGS sequence"/>
</dbReference>
<dbReference type="Gene3D" id="1.10.3680.10">
    <property type="entry name" value="TerB-like"/>
    <property type="match status" value="1"/>
</dbReference>
<dbReference type="EMBL" id="PEGB01000003">
    <property type="protein sequence ID" value="RLU10519.1"/>
    <property type="molecule type" value="Genomic_DNA"/>
</dbReference>
<evidence type="ECO:0000313" key="8">
    <source>
        <dbReference type="Proteomes" id="UP000282140"/>
    </source>
</evidence>
<dbReference type="EMBL" id="LT629762">
    <property type="protein sequence ID" value="SDT31939.1"/>
    <property type="molecule type" value="Genomic_DNA"/>
</dbReference>
<organism evidence="5 6">
    <name type="scientific">Pseudomonas prosekii</name>
    <dbReference type="NCBI Taxonomy" id="1148509"/>
    <lineage>
        <taxon>Bacteria</taxon>
        <taxon>Pseudomonadati</taxon>
        <taxon>Pseudomonadota</taxon>
        <taxon>Gammaproteobacteria</taxon>
        <taxon>Pseudomonadales</taxon>
        <taxon>Pseudomonadaceae</taxon>
        <taxon>Pseudomonas</taxon>
    </lineage>
</organism>
<evidence type="ECO:0000313" key="2">
    <source>
        <dbReference type="EMBL" id="PWE39297.1"/>
    </source>
</evidence>
<dbReference type="Proteomes" id="UP000198481">
    <property type="component" value="Chromosome I"/>
</dbReference>
<dbReference type="InterPro" id="IPR007791">
    <property type="entry name" value="DjlA_N"/>
</dbReference>
<name>A0A1H1ZE95_9PSED</name>
<dbReference type="Pfam" id="PF05099">
    <property type="entry name" value="TerB"/>
    <property type="match status" value="1"/>
</dbReference>
<accession>A0A1H1ZE95</accession>
<dbReference type="RefSeq" id="WP_092278357.1">
    <property type="nucleotide sequence ID" value="NZ_LT629762.1"/>
</dbReference>
<dbReference type="EMBL" id="PEGA01000019">
    <property type="protein sequence ID" value="RLU07421.1"/>
    <property type="molecule type" value="Genomic_DNA"/>
</dbReference>
<gene>
    <name evidence="2" type="ORF">C9I49_26355</name>
    <name evidence="3" type="ORF">CS076_18400</name>
    <name evidence="4" type="ORF">CS078_10410</name>
    <name evidence="5" type="ORF">SAMN05216222_3874</name>
</gene>
<dbReference type="EMBL" id="QFAW01000058">
    <property type="protein sequence ID" value="PWE39297.1"/>
    <property type="molecule type" value="Genomic_DNA"/>
</dbReference>
<dbReference type="Proteomes" id="UP000282140">
    <property type="component" value="Unassembled WGS sequence"/>
</dbReference>
<proteinExistence type="predicted"/>
<reference evidence="2 7" key="3">
    <citation type="submission" date="2018-05" db="EMBL/GenBank/DDBJ databases">
        <title>Genome sequences of two Antarctic strains of Pseudomonas prosekii: insights into adaptation to extreme conditions.</title>
        <authorList>
            <person name="Snopkova K."/>
            <person name="Dufkova K."/>
            <person name="Cejkova D."/>
            <person name="Sedlacek I."/>
            <person name="Smajs D."/>
        </authorList>
    </citation>
    <scope>NUCLEOTIDE SEQUENCE [LARGE SCALE GENOMIC DNA]</scope>
    <source>
        <strain evidence="2 7">P2673</strain>
    </source>
</reference>
<reference evidence="8 9" key="2">
    <citation type="journal article" date="2018" name="Front. Microbiol.">
        <title>Discovery of Phloeophagus Beetles as a Source of Pseudomonas Strains That Produce Potentially New Bioactive Substances and Description of Pseudomonas bohemica sp. nov.</title>
        <authorList>
            <person name="Saati-Santamaria Z."/>
            <person name="Lopez-Mondejar R."/>
            <person name="Jimenez-Gomez A."/>
            <person name="Diez-Mendez A."/>
            <person name="Vetrovsky T."/>
            <person name="Igual J.M."/>
            <person name="Velazquez E."/>
            <person name="Kolarik M."/>
            <person name="Rivas R."/>
            <person name="Garcia-Fraile P."/>
        </authorList>
    </citation>
    <scope>NUCLEOTIDE SEQUENCE [LARGE SCALE GENOMIC DNA]</scope>
    <source>
        <strain evidence="3 9">A2-NA12</strain>
        <strain evidence="4 8">A2-NA13</strain>
    </source>
</reference>
<dbReference type="Proteomes" id="UP000282672">
    <property type="component" value="Unassembled WGS sequence"/>
</dbReference>
<evidence type="ECO:0000313" key="9">
    <source>
        <dbReference type="Proteomes" id="UP000282672"/>
    </source>
</evidence>
<feature type="domain" description="Co-chaperone DjlA N-terminal" evidence="1">
    <location>
        <begin position="30"/>
        <end position="148"/>
    </location>
</feature>
<evidence type="ECO:0000313" key="4">
    <source>
        <dbReference type="EMBL" id="RLU10519.1"/>
    </source>
</evidence>